<dbReference type="Gene3D" id="2.170.150.70">
    <property type="match status" value="1"/>
</dbReference>
<dbReference type="InterPro" id="IPR011057">
    <property type="entry name" value="Mss4-like_sf"/>
</dbReference>
<organism evidence="1 2">
    <name type="scientific">Kangiella marina</name>
    <dbReference type="NCBI Taxonomy" id="1079178"/>
    <lineage>
        <taxon>Bacteria</taxon>
        <taxon>Pseudomonadati</taxon>
        <taxon>Pseudomonadota</taxon>
        <taxon>Gammaproteobacteria</taxon>
        <taxon>Kangiellales</taxon>
        <taxon>Kangiellaceae</taxon>
        <taxon>Kangiella</taxon>
    </lineage>
</organism>
<protein>
    <recommendedName>
        <fullName evidence="3">CENP-V/GFA domain-containing protein</fullName>
    </recommendedName>
</protein>
<comment type="caution">
    <text evidence="1">The sequence shown here is derived from an EMBL/GenBank/DDBJ whole genome shotgun (WGS) entry which is preliminary data.</text>
</comment>
<dbReference type="SUPFAM" id="SSF51316">
    <property type="entry name" value="Mss4-like"/>
    <property type="match status" value="1"/>
</dbReference>
<sequence>MTVLQSSFNIELSFPTQALLMNYSAQCSCGNVNLTLSLPKPIEEYLPRACDCRFCTERNIAYLSDPMGELVITSKHSLQSLKQGSEQATFWQCPSCLDMVAVSHQLYDENEVIIKGAVNSRLFESTYTLPEALIASPKTLSPQQKRQRWSELWLTTKLPVRSSP</sequence>
<dbReference type="EMBL" id="BAABFV010000001">
    <property type="protein sequence ID" value="GAA4360994.1"/>
    <property type="molecule type" value="Genomic_DNA"/>
</dbReference>
<evidence type="ECO:0000313" key="2">
    <source>
        <dbReference type="Proteomes" id="UP001501011"/>
    </source>
</evidence>
<gene>
    <name evidence="1" type="ORF">GCM10023151_13790</name>
</gene>
<name>A0ABP8IJX4_9GAMM</name>
<evidence type="ECO:0000313" key="1">
    <source>
        <dbReference type="EMBL" id="GAA4360994.1"/>
    </source>
</evidence>
<reference evidence="2" key="1">
    <citation type="journal article" date="2019" name="Int. J. Syst. Evol. Microbiol.">
        <title>The Global Catalogue of Microorganisms (GCM) 10K type strain sequencing project: providing services to taxonomists for standard genome sequencing and annotation.</title>
        <authorList>
            <consortium name="The Broad Institute Genomics Platform"/>
            <consortium name="The Broad Institute Genome Sequencing Center for Infectious Disease"/>
            <person name="Wu L."/>
            <person name="Ma J."/>
        </authorList>
    </citation>
    <scope>NUCLEOTIDE SEQUENCE [LARGE SCALE GENOMIC DNA]</scope>
    <source>
        <strain evidence="2">JCM 17728</strain>
    </source>
</reference>
<evidence type="ECO:0008006" key="3">
    <source>
        <dbReference type="Google" id="ProtNLM"/>
    </source>
</evidence>
<keyword evidence="2" id="KW-1185">Reference proteome</keyword>
<proteinExistence type="predicted"/>
<dbReference type="Proteomes" id="UP001501011">
    <property type="component" value="Unassembled WGS sequence"/>
</dbReference>
<accession>A0ABP8IJX4</accession>